<dbReference type="PANTHER" id="PTHR10903:SF135">
    <property type="entry name" value="TRANSLOCASE OF CHLOROPLAST 120, CHLOROPLASTIC-RELATED"/>
    <property type="match status" value="1"/>
</dbReference>
<keyword evidence="5" id="KW-0934">Plastid</keyword>
<accession>M2S4B1</accession>
<keyword evidence="13 17" id="KW-1133">Transmembrane helix</keyword>
<dbReference type="GO" id="GO:0005525">
    <property type="term" value="F:GTP binding"/>
    <property type="evidence" value="ECO:0007669"/>
    <property type="project" value="UniProtKB-KW"/>
</dbReference>
<dbReference type="InterPro" id="IPR025662">
    <property type="entry name" value="Sigma_54_int_dom_ATP-bd_1"/>
</dbReference>
<organism evidence="19 20">
    <name type="scientific">Entamoeba histolytica KU27</name>
    <dbReference type="NCBI Taxonomy" id="885311"/>
    <lineage>
        <taxon>Eukaryota</taxon>
        <taxon>Amoebozoa</taxon>
        <taxon>Evosea</taxon>
        <taxon>Archamoebae</taxon>
        <taxon>Mastigamoebida</taxon>
        <taxon>Entamoebidae</taxon>
        <taxon>Entamoeba</taxon>
    </lineage>
</organism>
<comment type="subcellular location">
    <subcellularLocation>
        <location evidence="2">Membrane</location>
        <topology evidence="2">Single-pass membrane protein</topology>
    </subcellularLocation>
    <subcellularLocation>
        <location evidence="16">Plastid</location>
        <location evidence="16">Chloroplast outer membrane</location>
    </subcellularLocation>
</comment>
<dbReference type="GO" id="GO:0016020">
    <property type="term" value="C:membrane"/>
    <property type="evidence" value="ECO:0007669"/>
    <property type="project" value="UniProtKB-SubCell"/>
</dbReference>
<evidence type="ECO:0000256" key="10">
    <source>
        <dbReference type="ARBA" id="ARBA00022805"/>
    </source>
</evidence>
<evidence type="ECO:0000259" key="18">
    <source>
        <dbReference type="PROSITE" id="PS51720"/>
    </source>
</evidence>
<dbReference type="GO" id="GO:0016787">
    <property type="term" value="F:hydrolase activity"/>
    <property type="evidence" value="ECO:0007669"/>
    <property type="project" value="UniProtKB-KW"/>
</dbReference>
<dbReference type="InterPro" id="IPR045058">
    <property type="entry name" value="GIMA/IAN/Toc"/>
</dbReference>
<evidence type="ECO:0000256" key="15">
    <source>
        <dbReference type="ARBA" id="ARBA00023136"/>
    </source>
</evidence>
<reference evidence="19 20" key="1">
    <citation type="submission" date="2013-02" db="EMBL/GenBank/DDBJ databases">
        <authorList>
            <person name="Hannick L."/>
            <person name="Zafar N."/>
            <person name="Lorenzi H."/>
            <person name="Ali I.A."/>
            <person name="Petri W.P."/>
            <person name="Caler E."/>
        </authorList>
    </citation>
    <scope>NUCLEOTIDE SEQUENCE [LARGE SCALE GENOMIC DNA]</scope>
    <source>
        <strain evidence="19 20">KU27</strain>
    </source>
</reference>
<evidence type="ECO:0000256" key="5">
    <source>
        <dbReference type="ARBA" id="ARBA00022640"/>
    </source>
</evidence>
<dbReference type="VEuPathDB" id="AmoebaDB:EHI5A_219170"/>
<evidence type="ECO:0000256" key="13">
    <source>
        <dbReference type="ARBA" id="ARBA00022989"/>
    </source>
</evidence>
<dbReference type="Pfam" id="PF04548">
    <property type="entry name" value="AIG1"/>
    <property type="match status" value="1"/>
</dbReference>
<dbReference type="EMBL" id="KB444720">
    <property type="protein sequence ID" value="EMD45747.1"/>
    <property type="molecule type" value="Genomic_DNA"/>
</dbReference>
<dbReference type="PANTHER" id="PTHR10903">
    <property type="entry name" value="GTPASE, IMAP FAMILY MEMBER-RELATED"/>
    <property type="match status" value="1"/>
</dbReference>
<evidence type="ECO:0000256" key="4">
    <source>
        <dbReference type="ARBA" id="ARBA00022528"/>
    </source>
</evidence>
<feature type="transmembrane region" description="Helical" evidence="17">
    <location>
        <begin position="318"/>
        <end position="339"/>
    </location>
</feature>
<keyword evidence="6 17" id="KW-0812">Transmembrane</keyword>
<evidence type="ECO:0000256" key="6">
    <source>
        <dbReference type="ARBA" id="ARBA00022692"/>
    </source>
</evidence>
<dbReference type="PROSITE" id="PS51720">
    <property type="entry name" value="G_AIG1"/>
    <property type="match status" value="1"/>
</dbReference>
<keyword evidence="10" id="KW-1002">Plastid outer membrane</keyword>
<dbReference type="InterPro" id="IPR006703">
    <property type="entry name" value="G_AIG1"/>
</dbReference>
<dbReference type="Gene3D" id="3.40.50.300">
    <property type="entry name" value="P-loop containing nucleotide triphosphate hydrolases"/>
    <property type="match status" value="1"/>
</dbReference>
<evidence type="ECO:0000256" key="1">
    <source>
        <dbReference type="ARBA" id="ARBA00001946"/>
    </source>
</evidence>
<feature type="transmembrane region" description="Helical" evidence="17">
    <location>
        <begin position="291"/>
        <end position="312"/>
    </location>
</feature>
<evidence type="ECO:0000313" key="20">
    <source>
        <dbReference type="Proteomes" id="UP000011755"/>
    </source>
</evidence>
<sequence>MSLQNQTKLLLIGETGVGKSLLSNFILERTVFTVGNSTTSETKEVAKCFGEGDRSDLIVIDTPGLRDTNNFDNNHIQNIVNCVRAEGLQGIVLTMNYNDCKFTDNIKQVIETINDVFKIKDIWKHVCIVWTKCYYYIPEEDLDEGKKNKEQFKQNIISFINQINKTNETIDIKMYYVDSKLVKGSGNIRSEKEIERLIKWGRGLKSIDEKEINKLVDEYKEILYEEKEEEGETLRETEFKITYEINIYRRCIKIKNNGEKIVDNWVLFSTKITTEKKKTFMEKVWGVVKPLGVISLYLVGGVVIGAVGGAVIGAVGGGAVGGAVIGGVVGVVVGVSDVMKKTSNTKLIEVN</sequence>
<feature type="domain" description="AIG1-type G" evidence="18">
    <location>
        <begin position="4"/>
        <end position="228"/>
    </location>
</feature>
<protein>
    <submittedName>
        <fullName evidence="19">AIG1 family protein</fullName>
    </submittedName>
</protein>
<keyword evidence="4" id="KW-0150">Chloroplast</keyword>
<gene>
    <name evidence="19" type="ORF">EHI5A_219170</name>
</gene>
<evidence type="ECO:0000256" key="11">
    <source>
        <dbReference type="ARBA" id="ARBA00022842"/>
    </source>
</evidence>
<proteinExistence type="predicted"/>
<keyword evidence="8" id="KW-0547">Nucleotide-binding</keyword>
<evidence type="ECO:0000256" key="9">
    <source>
        <dbReference type="ARBA" id="ARBA00022801"/>
    </source>
</evidence>
<dbReference type="FunFam" id="3.40.50.300:FF:001252">
    <property type="entry name" value="AIG1 family protein"/>
    <property type="match status" value="1"/>
</dbReference>
<dbReference type="OrthoDB" id="425923at2759"/>
<evidence type="ECO:0000256" key="12">
    <source>
        <dbReference type="ARBA" id="ARBA00022927"/>
    </source>
</evidence>
<dbReference type="GO" id="GO:0046872">
    <property type="term" value="F:metal ion binding"/>
    <property type="evidence" value="ECO:0007669"/>
    <property type="project" value="UniProtKB-KW"/>
</dbReference>
<dbReference type="Proteomes" id="UP000011755">
    <property type="component" value="Unassembled WGS sequence"/>
</dbReference>
<evidence type="ECO:0000313" key="19">
    <source>
        <dbReference type="EMBL" id="EMD45747.1"/>
    </source>
</evidence>
<keyword evidence="3" id="KW-0813">Transport</keyword>
<keyword evidence="15 17" id="KW-0472">Membrane</keyword>
<dbReference type="SUPFAM" id="SSF52540">
    <property type="entry name" value="P-loop containing nucleoside triphosphate hydrolases"/>
    <property type="match status" value="1"/>
</dbReference>
<dbReference type="AlphaFoldDB" id="M2S4B1"/>
<keyword evidence="9" id="KW-0378">Hydrolase</keyword>
<evidence type="ECO:0000256" key="7">
    <source>
        <dbReference type="ARBA" id="ARBA00022723"/>
    </source>
</evidence>
<evidence type="ECO:0000256" key="8">
    <source>
        <dbReference type="ARBA" id="ARBA00022741"/>
    </source>
</evidence>
<evidence type="ECO:0000256" key="16">
    <source>
        <dbReference type="ARBA" id="ARBA00024013"/>
    </source>
</evidence>
<evidence type="ECO:0000256" key="14">
    <source>
        <dbReference type="ARBA" id="ARBA00023134"/>
    </source>
</evidence>
<name>M2S4B1_ENTHI</name>
<keyword evidence="7" id="KW-0479">Metal-binding</keyword>
<dbReference type="GO" id="GO:0015031">
    <property type="term" value="P:protein transport"/>
    <property type="evidence" value="ECO:0007669"/>
    <property type="project" value="UniProtKB-KW"/>
</dbReference>
<evidence type="ECO:0000256" key="17">
    <source>
        <dbReference type="SAM" id="Phobius"/>
    </source>
</evidence>
<dbReference type="PROSITE" id="PS00675">
    <property type="entry name" value="SIGMA54_INTERACT_1"/>
    <property type="match status" value="1"/>
</dbReference>
<keyword evidence="11" id="KW-0460">Magnesium</keyword>
<evidence type="ECO:0000256" key="3">
    <source>
        <dbReference type="ARBA" id="ARBA00022448"/>
    </source>
</evidence>
<evidence type="ECO:0000256" key="2">
    <source>
        <dbReference type="ARBA" id="ARBA00004167"/>
    </source>
</evidence>
<dbReference type="InterPro" id="IPR027417">
    <property type="entry name" value="P-loop_NTPase"/>
</dbReference>
<keyword evidence="14" id="KW-0342">GTP-binding</keyword>
<keyword evidence="12" id="KW-0653">Protein transport</keyword>
<comment type="cofactor">
    <cofactor evidence="1">
        <name>Mg(2+)</name>
        <dbReference type="ChEBI" id="CHEBI:18420"/>
    </cofactor>
</comment>